<reference evidence="1" key="1">
    <citation type="submission" date="2022-06" db="EMBL/GenBank/DDBJ databases">
        <title>Phylogenomic reconstructions and comparative analyses of Kickxellomycotina fungi.</title>
        <authorList>
            <person name="Reynolds N.K."/>
            <person name="Stajich J.E."/>
            <person name="Barry K."/>
            <person name="Grigoriev I.V."/>
            <person name="Crous P."/>
            <person name="Smith M.E."/>
        </authorList>
    </citation>
    <scope>NUCLEOTIDE SEQUENCE</scope>
    <source>
        <strain evidence="1">RSA 2271</strain>
    </source>
</reference>
<name>A0ACC1HKW4_9FUNG</name>
<evidence type="ECO:0000313" key="1">
    <source>
        <dbReference type="EMBL" id="KAJ1674929.1"/>
    </source>
</evidence>
<proteinExistence type="predicted"/>
<sequence>MATECEALEPKVTPLCLWSRSSRRRLRSSNHYNSQLRPPKVACTGSEAIDTTSSTATIPIKTPRSSKARKQPYSTAPAFRVNIVPNSRAPPPPLPPQPTNAPQQGRQHCLMLLTSRQLAPLLPLSSAARGDPLGSSLSAGSQRASMPDKSITRIAALSPLDLLVTTSDSDTAGNFRKRRHKGDMQEMEAAEKRRLSNRESARRLREKKKYEIEELEKKCARLHEEARDLELQLRLIKLYNDYPPEKLIDFGELSSTFLCANCWPMITHAREFVLVVTQLILIWAYGPCSYIAAARKRDWKELMECVDCMLYQAVYMDLRIQAVMKETRMFNENRK</sequence>
<gene>
    <name evidence="1" type="ORF">EV182_002278</name>
</gene>
<evidence type="ECO:0000313" key="2">
    <source>
        <dbReference type="Proteomes" id="UP001145114"/>
    </source>
</evidence>
<keyword evidence="2" id="KW-1185">Reference proteome</keyword>
<protein>
    <submittedName>
        <fullName evidence="1">Uncharacterized protein</fullName>
    </submittedName>
</protein>
<dbReference type="Proteomes" id="UP001145114">
    <property type="component" value="Unassembled WGS sequence"/>
</dbReference>
<comment type="caution">
    <text evidence="1">The sequence shown here is derived from an EMBL/GenBank/DDBJ whole genome shotgun (WGS) entry which is preliminary data.</text>
</comment>
<feature type="non-terminal residue" evidence="1">
    <location>
        <position position="335"/>
    </location>
</feature>
<organism evidence="1 2">
    <name type="scientific">Spiromyces aspiralis</name>
    <dbReference type="NCBI Taxonomy" id="68401"/>
    <lineage>
        <taxon>Eukaryota</taxon>
        <taxon>Fungi</taxon>
        <taxon>Fungi incertae sedis</taxon>
        <taxon>Zoopagomycota</taxon>
        <taxon>Kickxellomycotina</taxon>
        <taxon>Kickxellomycetes</taxon>
        <taxon>Kickxellales</taxon>
        <taxon>Kickxellaceae</taxon>
        <taxon>Spiromyces</taxon>
    </lineage>
</organism>
<dbReference type="EMBL" id="JAMZIH010005593">
    <property type="protein sequence ID" value="KAJ1674929.1"/>
    <property type="molecule type" value="Genomic_DNA"/>
</dbReference>
<accession>A0ACC1HKW4</accession>